<reference evidence="1" key="1">
    <citation type="journal article" date="2019" name="Sci. Rep.">
        <title>Draft genome of Tanacetum cinerariifolium, the natural source of mosquito coil.</title>
        <authorList>
            <person name="Yamashiro T."/>
            <person name="Shiraishi A."/>
            <person name="Satake H."/>
            <person name="Nakayama K."/>
        </authorList>
    </citation>
    <scope>NUCLEOTIDE SEQUENCE</scope>
</reference>
<feature type="non-terminal residue" evidence="1">
    <location>
        <position position="1"/>
    </location>
</feature>
<proteinExistence type="predicted"/>
<evidence type="ECO:0000313" key="1">
    <source>
        <dbReference type="EMBL" id="GFD14605.1"/>
    </source>
</evidence>
<accession>A0A699TUP4</accession>
<dbReference type="EMBL" id="BKCJ011280595">
    <property type="protein sequence ID" value="GFD14605.1"/>
    <property type="molecule type" value="Genomic_DNA"/>
</dbReference>
<sequence length="120" mass="13700">EEVNANCILMANLQQASSSGTQTDNTLVYDSDGSAEVHAYENCYNNEIFNMFTQAEQYTELLEPIPEPQQVPQNDNEIVSEIPDLNKQLSKEKSTVSFLLEEKKKLKSDFKTYEDELLDK</sequence>
<protein>
    <submittedName>
        <fullName evidence="1">Uncharacterized protein</fullName>
    </submittedName>
</protein>
<comment type="caution">
    <text evidence="1">The sequence shown here is derived from an EMBL/GenBank/DDBJ whole genome shotgun (WGS) entry which is preliminary data.</text>
</comment>
<dbReference type="AlphaFoldDB" id="A0A699TUP4"/>
<name>A0A699TUP4_TANCI</name>
<gene>
    <name evidence="1" type="ORF">Tci_886574</name>
</gene>
<organism evidence="1">
    <name type="scientific">Tanacetum cinerariifolium</name>
    <name type="common">Dalmatian daisy</name>
    <name type="synonym">Chrysanthemum cinerariifolium</name>
    <dbReference type="NCBI Taxonomy" id="118510"/>
    <lineage>
        <taxon>Eukaryota</taxon>
        <taxon>Viridiplantae</taxon>
        <taxon>Streptophyta</taxon>
        <taxon>Embryophyta</taxon>
        <taxon>Tracheophyta</taxon>
        <taxon>Spermatophyta</taxon>
        <taxon>Magnoliopsida</taxon>
        <taxon>eudicotyledons</taxon>
        <taxon>Gunneridae</taxon>
        <taxon>Pentapetalae</taxon>
        <taxon>asterids</taxon>
        <taxon>campanulids</taxon>
        <taxon>Asterales</taxon>
        <taxon>Asteraceae</taxon>
        <taxon>Asteroideae</taxon>
        <taxon>Anthemideae</taxon>
        <taxon>Anthemidinae</taxon>
        <taxon>Tanacetum</taxon>
    </lineage>
</organism>